<dbReference type="GO" id="GO:0005975">
    <property type="term" value="P:carbohydrate metabolic process"/>
    <property type="evidence" value="ECO:0007669"/>
    <property type="project" value="InterPro"/>
</dbReference>
<dbReference type="PANTHER" id="PTHR32227">
    <property type="entry name" value="GLUCAN ENDO-1,3-BETA-GLUCOSIDASE BG1-RELATED-RELATED"/>
    <property type="match status" value="1"/>
</dbReference>
<dbReference type="Proteomes" id="UP000077755">
    <property type="component" value="Chromosome 1"/>
</dbReference>
<organism evidence="6 7">
    <name type="scientific">Daucus carota subsp. sativus</name>
    <name type="common">Carrot</name>
    <dbReference type="NCBI Taxonomy" id="79200"/>
    <lineage>
        <taxon>Eukaryota</taxon>
        <taxon>Viridiplantae</taxon>
        <taxon>Streptophyta</taxon>
        <taxon>Embryophyta</taxon>
        <taxon>Tracheophyta</taxon>
        <taxon>Spermatophyta</taxon>
        <taxon>Magnoliopsida</taxon>
        <taxon>eudicotyledons</taxon>
        <taxon>Gunneridae</taxon>
        <taxon>Pentapetalae</taxon>
        <taxon>asterids</taxon>
        <taxon>campanulids</taxon>
        <taxon>Apiales</taxon>
        <taxon>Apiaceae</taxon>
        <taxon>Apioideae</taxon>
        <taxon>Scandiceae</taxon>
        <taxon>Daucinae</taxon>
        <taxon>Daucus</taxon>
        <taxon>Daucus sect. Daucus</taxon>
    </lineage>
</organism>
<comment type="similarity">
    <text evidence="1 4">Belongs to the glycosyl hydrolase 17 family.</text>
</comment>
<name>A0AAF1AJB8_DAUCS</name>
<keyword evidence="7" id="KW-1185">Reference proteome</keyword>
<evidence type="ECO:0000313" key="7">
    <source>
        <dbReference type="Proteomes" id="UP000077755"/>
    </source>
</evidence>
<evidence type="ECO:0000256" key="2">
    <source>
        <dbReference type="ARBA" id="ARBA00022801"/>
    </source>
</evidence>
<dbReference type="EMBL" id="CP093343">
    <property type="protein sequence ID" value="WOG82245.1"/>
    <property type="molecule type" value="Genomic_DNA"/>
</dbReference>
<keyword evidence="3 5" id="KW-0326">Glycosidase</keyword>
<dbReference type="PROSITE" id="PS00587">
    <property type="entry name" value="GLYCOSYL_HYDROL_F17"/>
    <property type="match status" value="1"/>
</dbReference>
<evidence type="ECO:0000256" key="1">
    <source>
        <dbReference type="ARBA" id="ARBA00008773"/>
    </source>
</evidence>
<evidence type="ECO:0000256" key="3">
    <source>
        <dbReference type="ARBA" id="ARBA00023295"/>
    </source>
</evidence>
<dbReference type="AlphaFoldDB" id="A0AAF1AJB8"/>
<dbReference type="Pfam" id="PF00332">
    <property type="entry name" value="Glyco_hydro_17"/>
    <property type="match status" value="1"/>
</dbReference>
<evidence type="ECO:0000256" key="4">
    <source>
        <dbReference type="RuleBase" id="RU004335"/>
    </source>
</evidence>
<evidence type="ECO:0000313" key="6">
    <source>
        <dbReference type="EMBL" id="WOG82245.1"/>
    </source>
</evidence>
<gene>
    <name evidence="6" type="ORF">DCAR_0101408</name>
</gene>
<evidence type="ECO:0008006" key="8">
    <source>
        <dbReference type="Google" id="ProtNLM"/>
    </source>
</evidence>
<dbReference type="SUPFAM" id="SSF51445">
    <property type="entry name" value="(Trans)glycosidases"/>
    <property type="match status" value="1"/>
</dbReference>
<dbReference type="InterPro" id="IPR000490">
    <property type="entry name" value="Glyco_hydro_17"/>
</dbReference>
<dbReference type="GO" id="GO:0004553">
    <property type="term" value="F:hydrolase activity, hydrolyzing O-glycosyl compounds"/>
    <property type="evidence" value="ECO:0007669"/>
    <property type="project" value="InterPro"/>
</dbReference>
<keyword evidence="2 5" id="KW-0378">Hydrolase</keyword>
<dbReference type="Gene3D" id="3.20.20.80">
    <property type="entry name" value="Glycosidases"/>
    <property type="match status" value="1"/>
</dbReference>
<accession>A0AAF1AJB8</accession>
<proteinExistence type="inferred from homology"/>
<reference evidence="6" key="2">
    <citation type="submission" date="2022-03" db="EMBL/GenBank/DDBJ databases">
        <title>Draft title - Genomic analysis of global carrot germplasm unveils the trajectory of domestication and the origin of high carotenoid orange carrot.</title>
        <authorList>
            <person name="Iorizzo M."/>
            <person name="Ellison S."/>
            <person name="Senalik D."/>
            <person name="Macko-Podgorni A."/>
            <person name="Grzebelus D."/>
            <person name="Bostan H."/>
            <person name="Rolling W."/>
            <person name="Curaba J."/>
            <person name="Simon P."/>
        </authorList>
    </citation>
    <scope>NUCLEOTIDE SEQUENCE</scope>
    <source>
        <tissue evidence="6">Leaf</tissue>
    </source>
</reference>
<dbReference type="FunFam" id="3.20.20.80:FF:000010">
    <property type="entry name" value="glucan endo-1,3-beta-glucosidase, basic"/>
    <property type="match status" value="1"/>
</dbReference>
<sequence length="477" mass="52285">MFWKRVADLHGLLREKWKSGGLKSGQVKGFGHYSYSSGGHFSGGGFNDCGDCRGGGRGGILVVGDLAMVEIVGVEMAEVWVEMVVVEVSLLLLLLSMLFTSFLQVTSGSRVLDEQQIVGQEACKGCNMQPSKPPVGAAVSQPVGICYGTFADDQPIAQEAISLVQSSGIRRLRLYGPDHNALQSLRNTGVEVVLGVPNDQLQSVATSQDNAIQWVQNNVKNYQDVKFRYIVVGNGITPIDEQTSKFAPCVLQAMQNIQNAISACGLQNKIRVTTAVDQSEILSQSYPPSKGQFRPEVKQFIDPIIHFLVNNNNAPLLVNLHPYFSYVHNKVDIPPELEACGKGGQHPRLEYATFQRSDVIVQDGPLGYTNVFDAMVDSVHSALENAGGSSLDVVVSEIGWPTAGGDAATIENASIHNNKLINHVLNNGTPKRPQKLIETYIFNLFDENKRFGEEFERHWGVFCNNKQAKYKINFESN</sequence>
<dbReference type="InterPro" id="IPR017853">
    <property type="entry name" value="GH"/>
</dbReference>
<dbReference type="KEGG" id="dcr:108219120"/>
<protein>
    <recommendedName>
        <fullName evidence="8">Glucan endo-1,3-beta-D-glucosidase</fullName>
    </recommendedName>
</protein>
<evidence type="ECO:0000256" key="5">
    <source>
        <dbReference type="RuleBase" id="RU004336"/>
    </source>
</evidence>
<reference evidence="6" key="1">
    <citation type="journal article" date="2016" name="Nat. Genet.">
        <title>A high-quality carrot genome assembly provides new insights into carotenoid accumulation and asterid genome evolution.</title>
        <authorList>
            <person name="Iorizzo M."/>
            <person name="Ellison S."/>
            <person name="Senalik D."/>
            <person name="Zeng P."/>
            <person name="Satapoomin P."/>
            <person name="Huang J."/>
            <person name="Bowman M."/>
            <person name="Iovene M."/>
            <person name="Sanseverino W."/>
            <person name="Cavagnaro P."/>
            <person name="Yildiz M."/>
            <person name="Macko-Podgorni A."/>
            <person name="Moranska E."/>
            <person name="Grzebelus E."/>
            <person name="Grzebelus D."/>
            <person name="Ashrafi H."/>
            <person name="Zheng Z."/>
            <person name="Cheng S."/>
            <person name="Spooner D."/>
            <person name="Van Deynze A."/>
            <person name="Simon P."/>
        </authorList>
    </citation>
    <scope>NUCLEOTIDE SEQUENCE</scope>
    <source>
        <tissue evidence="6">Leaf</tissue>
    </source>
</reference>
<dbReference type="InterPro" id="IPR044965">
    <property type="entry name" value="Glyco_hydro_17_plant"/>
</dbReference>